<dbReference type="PANTHER" id="PTHR34807:SF3">
    <property type="entry name" value="OS08G0270800 PROTEIN"/>
    <property type="match status" value="1"/>
</dbReference>
<organism evidence="2 3">
    <name type="scientific">Eucalyptus globulus</name>
    <name type="common">Tasmanian blue gum</name>
    <dbReference type="NCBI Taxonomy" id="34317"/>
    <lineage>
        <taxon>Eukaryota</taxon>
        <taxon>Viridiplantae</taxon>
        <taxon>Streptophyta</taxon>
        <taxon>Embryophyta</taxon>
        <taxon>Tracheophyta</taxon>
        <taxon>Spermatophyta</taxon>
        <taxon>Magnoliopsida</taxon>
        <taxon>eudicotyledons</taxon>
        <taxon>Gunneridae</taxon>
        <taxon>Pentapetalae</taxon>
        <taxon>rosids</taxon>
        <taxon>malvids</taxon>
        <taxon>Myrtales</taxon>
        <taxon>Myrtaceae</taxon>
        <taxon>Myrtoideae</taxon>
        <taxon>Eucalypteae</taxon>
        <taxon>Eucalyptus</taxon>
    </lineage>
</organism>
<evidence type="ECO:0000256" key="1">
    <source>
        <dbReference type="SAM" id="MobiDB-lite"/>
    </source>
</evidence>
<reference evidence="2 3" key="1">
    <citation type="submission" date="2024-11" db="EMBL/GenBank/DDBJ databases">
        <title>Chromosome-level genome assembly of Eucalyptus globulus Labill. provides insights into its genome evolution.</title>
        <authorList>
            <person name="Li X."/>
        </authorList>
    </citation>
    <scope>NUCLEOTIDE SEQUENCE [LARGE SCALE GENOMIC DNA]</scope>
    <source>
        <strain evidence="2">CL2024</strain>
        <tissue evidence="2">Fresh tender leaves</tissue>
    </source>
</reference>
<accession>A0ABD3L2U2</accession>
<proteinExistence type="predicted"/>
<keyword evidence="3" id="KW-1185">Reference proteome</keyword>
<dbReference type="Proteomes" id="UP001634007">
    <property type="component" value="Unassembled WGS sequence"/>
</dbReference>
<feature type="compositionally biased region" description="Low complexity" evidence="1">
    <location>
        <begin position="74"/>
        <end position="86"/>
    </location>
</feature>
<comment type="caution">
    <text evidence="2">The sequence shown here is derived from an EMBL/GenBank/DDBJ whole genome shotgun (WGS) entry which is preliminary data.</text>
</comment>
<feature type="region of interest" description="Disordered" evidence="1">
    <location>
        <begin position="188"/>
        <end position="209"/>
    </location>
</feature>
<dbReference type="AlphaFoldDB" id="A0ABD3L2U2"/>
<evidence type="ECO:0000313" key="3">
    <source>
        <dbReference type="Proteomes" id="UP001634007"/>
    </source>
</evidence>
<dbReference type="EMBL" id="JBJKBG010000003">
    <property type="protein sequence ID" value="KAL3744157.1"/>
    <property type="molecule type" value="Genomic_DNA"/>
</dbReference>
<name>A0ABD3L2U2_EUCGL</name>
<sequence>MLLLKIQESGTSTRVSCRTTKIWKRFLRRRCKYLMENQLSSLQQPQQPQQPLRRAKRKNIEIKSDNLAKARNTAAKGSAQGKSASALDLKKRGKVKNGRKAALQNPLPLLNAKEERTIVGREAAFHNSARSLDLNERDLIGSAREVAPTPAFDMHHRERLRAGREITKRNPTPVFDLNQISTEELQINDQQPRAEEVNRSLGTGEGEELNNDVKLSSFRSKNTVNGLSKVGKRKISWQDQVALRV</sequence>
<gene>
    <name evidence="2" type="ORF">ACJRO7_013420</name>
</gene>
<evidence type="ECO:0000313" key="2">
    <source>
        <dbReference type="EMBL" id="KAL3744157.1"/>
    </source>
</evidence>
<dbReference type="PANTHER" id="PTHR34807">
    <property type="entry name" value="OS08G0270800 PROTEIN"/>
    <property type="match status" value="1"/>
</dbReference>
<protein>
    <submittedName>
        <fullName evidence="2">Uncharacterized protein</fullName>
    </submittedName>
</protein>
<feature type="region of interest" description="Disordered" evidence="1">
    <location>
        <begin position="71"/>
        <end position="99"/>
    </location>
</feature>